<evidence type="ECO:0000313" key="2">
    <source>
        <dbReference type="EMBL" id="SDJ65559.1"/>
    </source>
</evidence>
<feature type="transmembrane region" description="Helical" evidence="1">
    <location>
        <begin position="40"/>
        <end position="60"/>
    </location>
</feature>
<name>A0A1G8VHW8_ACTMZ</name>
<evidence type="ECO:0008006" key="4">
    <source>
        <dbReference type="Google" id="ProtNLM"/>
    </source>
</evidence>
<protein>
    <recommendedName>
        <fullName evidence="4">DUF3017 domain-containing protein</fullName>
    </recommendedName>
</protein>
<evidence type="ECO:0000313" key="3">
    <source>
        <dbReference type="Proteomes" id="UP000199213"/>
    </source>
</evidence>
<feature type="transmembrane region" description="Helical" evidence="1">
    <location>
        <begin position="12"/>
        <end position="34"/>
    </location>
</feature>
<keyword evidence="1" id="KW-0472">Membrane</keyword>
<dbReference type="Proteomes" id="UP000199213">
    <property type="component" value="Unassembled WGS sequence"/>
</dbReference>
<dbReference type="EMBL" id="FNFM01000001">
    <property type="protein sequence ID" value="SDJ65559.1"/>
    <property type="molecule type" value="Genomic_DNA"/>
</dbReference>
<keyword evidence="1" id="KW-1133">Transmembrane helix</keyword>
<reference evidence="3" key="1">
    <citation type="submission" date="2016-10" db="EMBL/GenBank/DDBJ databases">
        <authorList>
            <person name="Varghese N."/>
            <person name="Submissions S."/>
        </authorList>
    </citation>
    <scope>NUCLEOTIDE SEQUENCE [LARGE SCALE GENOMIC DNA]</scope>
    <source>
        <strain evidence="3">DSM 45460</strain>
    </source>
</reference>
<dbReference type="InterPro" id="IPR021385">
    <property type="entry name" value="DUF3017"/>
</dbReference>
<keyword evidence="1" id="KW-0812">Transmembrane</keyword>
<dbReference type="Pfam" id="PF11222">
    <property type="entry name" value="DUF3017"/>
    <property type="match status" value="1"/>
</dbReference>
<dbReference type="AlphaFoldDB" id="A0A1G8VHW8"/>
<organism evidence="2 3">
    <name type="scientific">Actinopolyspora mzabensis</name>
    <dbReference type="NCBI Taxonomy" id="995066"/>
    <lineage>
        <taxon>Bacteria</taxon>
        <taxon>Bacillati</taxon>
        <taxon>Actinomycetota</taxon>
        <taxon>Actinomycetes</taxon>
        <taxon>Actinopolysporales</taxon>
        <taxon>Actinopolysporaceae</taxon>
        <taxon>Actinopolyspora</taxon>
    </lineage>
</organism>
<proteinExistence type="predicted"/>
<keyword evidence="3" id="KW-1185">Reference proteome</keyword>
<evidence type="ECO:0000256" key="1">
    <source>
        <dbReference type="SAM" id="Phobius"/>
    </source>
</evidence>
<feature type="transmembrane region" description="Helical" evidence="1">
    <location>
        <begin position="72"/>
        <end position="92"/>
    </location>
</feature>
<gene>
    <name evidence="2" type="ORF">SAMN04487820_10194</name>
</gene>
<accession>A0A1G8VHW8</accession>
<sequence length="99" mass="10236">MAMIDRFGGKRVSAQLGFALVILLVLFGGLRVALSHWREGATLLGGALLLAAVLRGSLPAERVGLLAIRSRVVDVLLYGALGLVIVFVAITITGGPLSG</sequence>